<dbReference type="Pfam" id="PF16205">
    <property type="entry name" value="Ribosomal_S17_N"/>
    <property type="match status" value="1"/>
</dbReference>
<organism evidence="16">
    <name type="scientific">Spironucleus salmonicida</name>
    <dbReference type="NCBI Taxonomy" id="348837"/>
    <lineage>
        <taxon>Eukaryota</taxon>
        <taxon>Metamonada</taxon>
        <taxon>Diplomonadida</taxon>
        <taxon>Hexamitidae</taxon>
        <taxon>Hexamitinae</taxon>
        <taxon>Spironucleus</taxon>
    </lineage>
</organism>
<feature type="domain" description="Small ribosomal subunit protein uS17 N-terminal" evidence="15">
    <location>
        <begin position="8"/>
        <end position="67"/>
    </location>
</feature>
<dbReference type="EMBL" id="KI546166">
    <property type="protein sequence ID" value="EST42189.1"/>
    <property type="molecule type" value="Genomic_DNA"/>
</dbReference>
<dbReference type="GO" id="GO:0003723">
    <property type="term" value="F:RNA binding"/>
    <property type="evidence" value="ECO:0007669"/>
    <property type="project" value="UniProtKB-KW"/>
</dbReference>
<keyword evidence="3" id="KW-0488">Methylation</keyword>
<keyword evidence="4" id="KW-0963">Cytoplasm</keyword>
<protein>
    <recommendedName>
        <fullName evidence="13">Small ribosomal subunit protein uS17</fullName>
    </recommendedName>
    <alternativeName>
        <fullName evidence="14">40S ribosomal protein S11</fullName>
    </alternativeName>
</protein>
<reference evidence="17" key="2">
    <citation type="submission" date="2020-12" db="EMBL/GenBank/DDBJ databases">
        <title>New Spironucleus salmonicida genome in near-complete chromosomes.</title>
        <authorList>
            <person name="Xu F."/>
            <person name="Kurt Z."/>
            <person name="Jimenez-Gonzalez A."/>
            <person name="Astvaldsson A."/>
            <person name="Andersson J.O."/>
            <person name="Svard S.G."/>
        </authorList>
    </citation>
    <scope>NUCLEOTIDE SEQUENCE</scope>
    <source>
        <strain evidence="17">ATCC 50377</strain>
    </source>
</reference>
<evidence type="ECO:0000313" key="18">
    <source>
        <dbReference type="Proteomes" id="UP000018208"/>
    </source>
</evidence>
<gene>
    <name evidence="16" type="ORF">SS50377_18493</name>
    <name evidence="17" type="ORF">SS50377_22317</name>
</gene>
<dbReference type="GO" id="GO:0022627">
    <property type="term" value="C:cytosolic small ribosomal subunit"/>
    <property type="evidence" value="ECO:0007669"/>
    <property type="project" value="TreeGrafter"/>
</dbReference>
<evidence type="ECO:0000256" key="5">
    <source>
        <dbReference type="ARBA" id="ARBA00022553"/>
    </source>
</evidence>
<dbReference type="GO" id="GO:0003735">
    <property type="term" value="F:structural constituent of ribosome"/>
    <property type="evidence" value="ECO:0007669"/>
    <property type="project" value="InterPro"/>
</dbReference>
<evidence type="ECO:0000256" key="12">
    <source>
        <dbReference type="ARBA" id="ARBA00023288"/>
    </source>
</evidence>
<dbReference type="NCBIfam" id="TIGR03630">
    <property type="entry name" value="uS17_arch"/>
    <property type="match status" value="1"/>
</dbReference>
<dbReference type="PRINTS" id="PR00973">
    <property type="entry name" value="RIBOSOMALS17"/>
</dbReference>
<keyword evidence="7" id="KW-0164">Citrullination</keyword>
<dbReference type="GO" id="GO:0006412">
    <property type="term" value="P:translation"/>
    <property type="evidence" value="ECO:0007669"/>
    <property type="project" value="InterPro"/>
</dbReference>
<keyword evidence="6" id="KW-0694">RNA-binding</keyword>
<keyword evidence="18" id="KW-1185">Reference proteome</keyword>
<dbReference type="InterPro" id="IPR028333">
    <property type="entry name" value="Ribosomal_uS17_arc/euk"/>
</dbReference>
<evidence type="ECO:0000256" key="10">
    <source>
        <dbReference type="ARBA" id="ARBA00023139"/>
    </source>
</evidence>
<evidence type="ECO:0000313" key="16">
    <source>
        <dbReference type="EMBL" id="EST42189.1"/>
    </source>
</evidence>
<evidence type="ECO:0000256" key="1">
    <source>
        <dbReference type="ARBA" id="ARBA00004496"/>
    </source>
</evidence>
<evidence type="ECO:0000256" key="6">
    <source>
        <dbReference type="ARBA" id="ARBA00022884"/>
    </source>
</evidence>
<keyword evidence="10" id="KW-0564">Palmitate</keyword>
<keyword evidence="8 16" id="KW-0689">Ribosomal protein</keyword>
<sequence length="152" mass="17891">MEGQLIENFYHQQPQVCHTKLGENGKAFRFYKSIGKNFETPQEAITGHYIDKKCPFTSDIEITGRIIKGVVSSHKMQRTLIIRRDYLHYVTKYKRFEKRHKKIAAHISPCFRVKEGDIVTIGECRQLSKTVSFNVIKTEEVAEHKRKRFMPF</sequence>
<dbReference type="AlphaFoldDB" id="V6LN95"/>
<evidence type="ECO:0000256" key="8">
    <source>
        <dbReference type="ARBA" id="ARBA00022980"/>
    </source>
</evidence>
<dbReference type="PANTHER" id="PTHR10744">
    <property type="entry name" value="40S RIBOSOMAL PROTEIN S11 FAMILY MEMBER"/>
    <property type="match status" value="1"/>
</dbReference>
<name>V6LN95_9EUKA</name>
<dbReference type="Pfam" id="PF00366">
    <property type="entry name" value="Ribosomal_S17"/>
    <property type="match status" value="1"/>
</dbReference>
<evidence type="ECO:0000259" key="15">
    <source>
        <dbReference type="Pfam" id="PF16205"/>
    </source>
</evidence>
<dbReference type="SUPFAM" id="SSF50249">
    <property type="entry name" value="Nucleic acid-binding proteins"/>
    <property type="match status" value="1"/>
</dbReference>
<dbReference type="InterPro" id="IPR000266">
    <property type="entry name" value="Ribosomal_uS17"/>
</dbReference>
<reference evidence="16 17" key="1">
    <citation type="journal article" date="2014" name="PLoS Genet.">
        <title>The Genome of Spironucleus salmonicida Highlights a Fish Pathogen Adapted to Fluctuating Environments.</title>
        <authorList>
            <person name="Xu F."/>
            <person name="Jerlstrom-Hultqvist J."/>
            <person name="Einarsson E."/>
            <person name="Astvaldsson A."/>
            <person name="Svard S.G."/>
            <person name="Andersson J.O."/>
        </authorList>
    </citation>
    <scope>NUCLEOTIDE SEQUENCE</scope>
    <source>
        <strain evidence="17">ATCC 50377</strain>
    </source>
</reference>
<proteinExistence type="inferred from homology"/>
<dbReference type="PANTHER" id="PTHR10744:SF9">
    <property type="entry name" value="40S RIBOSOMAL PROTEIN S11-RELATED"/>
    <property type="match status" value="1"/>
</dbReference>
<dbReference type="OrthoDB" id="10254436at2759"/>
<dbReference type="InterPro" id="IPR032440">
    <property type="entry name" value="Ribosomal_uS17_N"/>
</dbReference>
<evidence type="ECO:0000256" key="2">
    <source>
        <dbReference type="ARBA" id="ARBA00010254"/>
    </source>
</evidence>
<evidence type="ECO:0000313" key="17">
    <source>
        <dbReference type="EMBL" id="KAH0574702.1"/>
    </source>
</evidence>
<keyword evidence="12" id="KW-0449">Lipoprotein</keyword>
<evidence type="ECO:0000256" key="14">
    <source>
        <dbReference type="ARBA" id="ARBA00035471"/>
    </source>
</evidence>
<comment type="subcellular location">
    <subcellularLocation>
        <location evidence="1">Cytoplasm</location>
    </subcellularLocation>
</comment>
<evidence type="ECO:0000256" key="7">
    <source>
        <dbReference type="ARBA" id="ARBA00022934"/>
    </source>
</evidence>
<evidence type="ECO:0000256" key="9">
    <source>
        <dbReference type="ARBA" id="ARBA00022990"/>
    </source>
</evidence>
<dbReference type="FunFam" id="2.40.50.1000:FF:000008">
    <property type="entry name" value="40S ribosomal protein S11"/>
    <property type="match status" value="1"/>
</dbReference>
<keyword evidence="9" id="KW-0007">Acetylation</keyword>
<dbReference type="InterPro" id="IPR012340">
    <property type="entry name" value="NA-bd_OB-fold"/>
</dbReference>
<dbReference type="CDD" id="cd00364">
    <property type="entry name" value="Ribosomal_uS17"/>
    <property type="match status" value="1"/>
</dbReference>
<evidence type="ECO:0000256" key="4">
    <source>
        <dbReference type="ARBA" id="ARBA00022490"/>
    </source>
</evidence>
<evidence type="ECO:0000256" key="3">
    <source>
        <dbReference type="ARBA" id="ARBA00022481"/>
    </source>
</evidence>
<dbReference type="Proteomes" id="UP000018208">
    <property type="component" value="Unassembled WGS sequence"/>
</dbReference>
<keyword evidence="11" id="KW-0687">Ribonucleoprotein</keyword>
<comment type="similarity">
    <text evidence="2">Belongs to the universal ribosomal protein uS17 family.</text>
</comment>
<evidence type="ECO:0000256" key="11">
    <source>
        <dbReference type="ARBA" id="ARBA00023274"/>
    </source>
</evidence>
<dbReference type="EMBL" id="AUWU02000003">
    <property type="protein sequence ID" value="KAH0574702.1"/>
    <property type="molecule type" value="Genomic_DNA"/>
</dbReference>
<dbReference type="VEuPathDB" id="GiardiaDB:SS50377_22317"/>
<evidence type="ECO:0000256" key="13">
    <source>
        <dbReference type="ARBA" id="ARBA00035164"/>
    </source>
</evidence>
<keyword evidence="5" id="KW-0597">Phosphoprotein</keyword>
<accession>V6LN95</accession>
<dbReference type="Gene3D" id="2.40.50.1000">
    <property type="match status" value="1"/>
</dbReference>